<reference evidence="5 6" key="1">
    <citation type="submission" date="2016-07" db="EMBL/GenBank/DDBJ databases">
        <title>Acinetobacter sp. ANC 4603.</title>
        <authorList>
            <person name="Radolfova-Krizova L."/>
            <person name="Nemec A."/>
        </authorList>
    </citation>
    <scope>NUCLEOTIDE SEQUENCE [LARGE SCALE GENOMIC DNA]</scope>
    <source>
        <strain evidence="5 6">ANC 4603</strain>
    </source>
</reference>
<dbReference type="InterPro" id="IPR041498">
    <property type="entry name" value="Big_6"/>
</dbReference>
<feature type="region of interest" description="Disordered" evidence="1">
    <location>
        <begin position="161"/>
        <end position="180"/>
    </location>
</feature>
<evidence type="ECO:0000313" key="6">
    <source>
        <dbReference type="Proteomes" id="UP000186553"/>
    </source>
</evidence>
<feature type="domain" description="Biofilm-associated protein BapA-like prefix-like" evidence="4">
    <location>
        <begin position="1"/>
        <end position="109"/>
    </location>
</feature>
<comment type="caution">
    <text evidence="5">The sequence shown here is derived from an EMBL/GenBank/DDBJ whole genome shotgun (WGS) entry which is preliminary data.</text>
</comment>
<evidence type="ECO:0008006" key="7">
    <source>
        <dbReference type="Google" id="ProtNLM"/>
    </source>
</evidence>
<evidence type="ECO:0000259" key="2">
    <source>
        <dbReference type="Pfam" id="PF17936"/>
    </source>
</evidence>
<protein>
    <recommendedName>
        <fullName evidence="7">BapA prefix-like domain-containing protein</fullName>
    </recommendedName>
</protein>
<dbReference type="Proteomes" id="UP000186553">
    <property type="component" value="Unassembled WGS sequence"/>
</dbReference>
<evidence type="ECO:0000259" key="4">
    <source>
        <dbReference type="Pfam" id="PF22783"/>
    </source>
</evidence>
<evidence type="ECO:0000259" key="3">
    <source>
        <dbReference type="Pfam" id="PF19077"/>
    </source>
</evidence>
<dbReference type="Gene3D" id="2.60.40.10">
    <property type="entry name" value="Immunoglobulins"/>
    <property type="match status" value="5"/>
</dbReference>
<feature type="domain" description="Bacterial Ig-like" evidence="3">
    <location>
        <begin position="527"/>
        <end position="617"/>
    </location>
</feature>
<keyword evidence="6" id="KW-1185">Reference proteome</keyword>
<dbReference type="Pfam" id="PF22783">
    <property type="entry name" value="BapA_N"/>
    <property type="match status" value="1"/>
</dbReference>
<dbReference type="AlphaFoldDB" id="A0A1C3CXL1"/>
<name>A0A1C3CXL1_9GAMM</name>
<sequence>MTRIVVIAKASQAVLKDTQASKINLMQPSYVQVAISKEDVASLTRSGNNCIILLKNGQKIIIENFFVEGIEESHTLLFYGEHSEYALAEFDINGTFIDYTPVNENLQIINSATSTTVSAAQQTAVNTGNTLEDDSPSLLKAGLGLLAAEGLYLLAFNKDDDKESDHKNTDIVAPATPKGSLDNEGKVLSGTAEANAIIYITDLKGNILGKATVGSDGSYKIILDHAITDGTKAIVYVVDQAGNKSKGILITGNKDTIAPDDANAQVNESGNIVSGYAEAGAKVYLYAADGTTIIGGPVLAASDGSFSIPVSPALKSGDTAKVIVEDGAGNRSDGSTVEFGKDTLAPNQPQFEVTEDGRLVKGKAEPHSKITITDVNGKPIGTADVDGQGNFEIALNPALAKGDKASISAEDTAGNKSKLVDIVAGQDNIAPEAPTAILNTDGTEVSGKAEPGSKIEIRSKTDGSLLGSGTVKEDGTYIIKLSPALTDDTVANVYAYDPSGNQSSPSEIKGTKDTKAPAVPDLPNVYDDTGESKSVIKSGETTKDGTPIFEGKGEANATITIYENGIAVIIVKVDAKGKWTYTPESDLPPGKYSYAFSQTDSAGNPSAKSGTFEFTVDVAETDVDLAQNDVVSTQFMQLSELLIIASSQPKQTMVEEVKFNIQSLLNENVVDHAEIDLGSLNIDALLIEELAKPSAEFSSSQMIEQVQTLDSVHSNIRLDLDELQHQSYILL</sequence>
<dbReference type="Pfam" id="PF19077">
    <property type="entry name" value="Big_13"/>
    <property type="match status" value="1"/>
</dbReference>
<dbReference type="NCBIfam" id="NF033510">
    <property type="entry name" value="Ca_tandemer"/>
    <property type="match status" value="5"/>
</dbReference>
<evidence type="ECO:0000313" key="5">
    <source>
        <dbReference type="EMBL" id="ODA13536.1"/>
    </source>
</evidence>
<feature type="region of interest" description="Disordered" evidence="1">
    <location>
        <begin position="498"/>
        <end position="541"/>
    </location>
</feature>
<dbReference type="NCBIfam" id="NF033677">
    <property type="entry name" value="biofilm_BapA_N"/>
    <property type="match status" value="1"/>
</dbReference>
<proteinExistence type="predicted"/>
<evidence type="ECO:0000256" key="1">
    <source>
        <dbReference type="SAM" id="MobiDB-lite"/>
    </source>
</evidence>
<dbReference type="InterPro" id="IPR048051">
    <property type="entry name" value="BapA-like_prefix-like"/>
</dbReference>
<accession>A0A1C3CXL1</accession>
<organism evidence="5 6">
    <name type="scientific">Acinetobacter celticus</name>
    <dbReference type="NCBI Taxonomy" id="1891224"/>
    <lineage>
        <taxon>Bacteria</taxon>
        <taxon>Pseudomonadati</taxon>
        <taxon>Pseudomonadota</taxon>
        <taxon>Gammaproteobacteria</taxon>
        <taxon>Moraxellales</taxon>
        <taxon>Moraxellaceae</taxon>
        <taxon>Acinetobacter</taxon>
    </lineage>
</organism>
<dbReference type="Pfam" id="PF17936">
    <property type="entry name" value="Big_6"/>
    <property type="match status" value="4"/>
</dbReference>
<dbReference type="OrthoDB" id="8481600at2"/>
<dbReference type="InterPro" id="IPR013783">
    <property type="entry name" value="Ig-like_fold"/>
</dbReference>
<feature type="domain" description="Bacterial Ig" evidence="2">
    <location>
        <begin position="345"/>
        <end position="424"/>
    </location>
</feature>
<feature type="domain" description="Bacterial Ig" evidence="2">
    <location>
        <begin position="258"/>
        <end position="337"/>
    </location>
</feature>
<dbReference type="InterPro" id="IPR044016">
    <property type="entry name" value="Big_13"/>
</dbReference>
<feature type="domain" description="Bacterial Ig" evidence="2">
    <location>
        <begin position="430"/>
        <end position="509"/>
    </location>
</feature>
<dbReference type="STRING" id="1891224.BBP83_03875"/>
<gene>
    <name evidence="5" type="ORF">BBP83_03875</name>
</gene>
<feature type="domain" description="Bacterial Ig" evidence="2">
    <location>
        <begin position="173"/>
        <end position="251"/>
    </location>
</feature>
<dbReference type="EMBL" id="MBDL01000008">
    <property type="protein sequence ID" value="ODA13536.1"/>
    <property type="molecule type" value="Genomic_DNA"/>
</dbReference>
<dbReference type="RefSeq" id="WP_068886298.1">
    <property type="nucleotide sequence ID" value="NZ_CBCRUU010000001.1"/>
</dbReference>